<protein>
    <submittedName>
        <fullName evidence="6">GDSL-like Lipase/Acylhydrolase family protein</fullName>
    </submittedName>
</protein>
<dbReference type="PANTHER" id="PTHR37981">
    <property type="entry name" value="LIPASE 2"/>
    <property type="match status" value="1"/>
</dbReference>
<proteinExistence type="predicted"/>
<dbReference type="Proteomes" id="UP000198520">
    <property type="component" value="Unassembled WGS sequence"/>
</dbReference>
<keyword evidence="4" id="KW-0812">Transmembrane</keyword>
<dbReference type="PANTHER" id="PTHR37981:SF1">
    <property type="entry name" value="SGNH HYDROLASE-TYPE ESTERASE DOMAIN-CONTAINING PROTEIN"/>
    <property type="match status" value="1"/>
</dbReference>
<dbReference type="Pfam" id="PF13472">
    <property type="entry name" value="Lipase_GDSL_2"/>
    <property type="match status" value="1"/>
</dbReference>
<dbReference type="AlphaFoldDB" id="A0A1I2GIZ7"/>
<dbReference type="SUPFAM" id="SSF52266">
    <property type="entry name" value="SGNH hydrolase"/>
    <property type="match status" value="1"/>
</dbReference>
<name>A0A1I2GIZ7_9MICO</name>
<sequence>MLVALALALGACSGGGGGKGATDDPQAAPMDPLRVGLTTGPAVVLGDSFASGEGAGGYLPGDSAVLEACHRSDAATGVVAAVAASPGAASDVSGGKALNVACSGAVTEHITAASRAGVPAQLDQLGDVVPGAAIVTTGGNDIGFVDLVGQCALADASCAGQPALRDATFAAIGELEGELADAYRAVDAALNTEAMRAARDGAVAPVIVVPYPQLLPESAQVLCLGFDDDELVLAREIVGGLNDAIEAAVTAAAGDGRAVYLVDGVEEAFAGRTACSGDPLVHWPSSPADVLELLQDPEALGRELLHPTAQGYAALADVVVPWSAAEALAVAQADSVLGSGQPVAADGDRGDGDGGDGDGGEKPWTATYSGWLRVVTLLLAPGAVAWVVLSRRRLERGAARRRP</sequence>
<dbReference type="InterPro" id="IPR037460">
    <property type="entry name" value="SEST-like"/>
</dbReference>
<evidence type="ECO:0000256" key="4">
    <source>
        <dbReference type="SAM" id="Phobius"/>
    </source>
</evidence>
<accession>A0A1I2GIZ7</accession>
<reference evidence="7" key="1">
    <citation type="submission" date="2016-10" db="EMBL/GenBank/DDBJ databases">
        <authorList>
            <person name="Varghese N."/>
            <person name="Submissions S."/>
        </authorList>
    </citation>
    <scope>NUCLEOTIDE SEQUENCE [LARGE SCALE GENOMIC DNA]</scope>
    <source>
        <strain evidence="7">DSM 19083</strain>
    </source>
</reference>
<dbReference type="GO" id="GO:0019433">
    <property type="term" value="P:triglyceride catabolic process"/>
    <property type="evidence" value="ECO:0007669"/>
    <property type="project" value="TreeGrafter"/>
</dbReference>
<keyword evidence="4" id="KW-0472">Membrane</keyword>
<feature type="active site" description="Nucleophile" evidence="1">
    <location>
        <position position="48"/>
    </location>
</feature>
<dbReference type="STRING" id="285351.SAMN04488035_1753"/>
<keyword evidence="2" id="KW-1015">Disulfide bond</keyword>
<keyword evidence="7" id="KW-1185">Reference proteome</keyword>
<dbReference type="Gene3D" id="3.40.50.1110">
    <property type="entry name" value="SGNH hydrolase"/>
    <property type="match status" value="1"/>
</dbReference>
<dbReference type="EMBL" id="FONZ01000003">
    <property type="protein sequence ID" value="SFF16716.1"/>
    <property type="molecule type" value="Genomic_DNA"/>
</dbReference>
<evidence type="ECO:0000313" key="7">
    <source>
        <dbReference type="Proteomes" id="UP000198520"/>
    </source>
</evidence>
<gene>
    <name evidence="6" type="ORF">SAMN04488035_1753</name>
</gene>
<feature type="transmembrane region" description="Helical" evidence="4">
    <location>
        <begin position="370"/>
        <end position="389"/>
    </location>
</feature>
<feature type="domain" description="SGNH hydrolase-type esterase" evidence="5">
    <location>
        <begin position="44"/>
        <end position="314"/>
    </location>
</feature>
<evidence type="ECO:0000259" key="5">
    <source>
        <dbReference type="Pfam" id="PF13472"/>
    </source>
</evidence>
<evidence type="ECO:0000256" key="3">
    <source>
        <dbReference type="SAM" id="MobiDB-lite"/>
    </source>
</evidence>
<dbReference type="InterPro" id="IPR036514">
    <property type="entry name" value="SGNH_hydro_sf"/>
</dbReference>
<evidence type="ECO:0000313" key="6">
    <source>
        <dbReference type="EMBL" id="SFF16716.1"/>
    </source>
</evidence>
<feature type="disulfide bond" evidence="2">
    <location>
        <begin position="69"/>
        <end position="102"/>
    </location>
</feature>
<dbReference type="GO" id="GO:0004806">
    <property type="term" value="F:triacylglycerol lipase activity"/>
    <property type="evidence" value="ECO:0007669"/>
    <property type="project" value="TreeGrafter"/>
</dbReference>
<keyword evidence="4" id="KW-1133">Transmembrane helix</keyword>
<evidence type="ECO:0000256" key="1">
    <source>
        <dbReference type="PIRSR" id="PIRSR637460-1"/>
    </source>
</evidence>
<feature type="region of interest" description="Disordered" evidence="3">
    <location>
        <begin position="339"/>
        <end position="362"/>
    </location>
</feature>
<dbReference type="InterPro" id="IPR013830">
    <property type="entry name" value="SGNH_hydro"/>
</dbReference>
<organism evidence="6 7">
    <name type="scientific">Flavimobilis marinus</name>
    <dbReference type="NCBI Taxonomy" id="285351"/>
    <lineage>
        <taxon>Bacteria</taxon>
        <taxon>Bacillati</taxon>
        <taxon>Actinomycetota</taxon>
        <taxon>Actinomycetes</taxon>
        <taxon>Micrococcales</taxon>
        <taxon>Jonesiaceae</taxon>
        <taxon>Flavimobilis</taxon>
    </lineage>
</organism>
<feature type="active site" evidence="1">
    <location>
        <position position="306"/>
    </location>
</feature>
<keyword evidence="6" id="KW-0378">Hydrolase</keyword>
<feature type="disulfide bond" evidence="2">
    <location>
        <begin position="223"/>
        <end position="275"/>
    </location>
</feature>
<evidence type="ECO:0000256" key="2">
    <source>
        <dbReference type="PIRSR" id="PIRSR637460-2"/>
    </source>
</evidence>